<keyword evidence="2" id="KW-1185">Reference proteome</keyword>
<reference evidence="1 2" key="1">
    <citation type="submission" date="2020-04" db="EMBL/GenBank/DDBJ databases">
        <authorList>
            <person name="Laetsch R D."/>
            <person name="Stevens L."/>
            <person name="Kumar S."/>
            <person name="Blaxter L. M."/>
        </authorList>
    </citation>
    <scope>NUCLEOTIDE SEQUENCE [LARGE SCALE GENOMIC DNA]</scope>
</reference>
<accession>A0A8S1F7W9</accession>
<dbReference type="AlphaFoldDB" id="A0A8S1F7W9"/>
<organism evidence="1 2">
    <name type="scientific">Caenorhabditis bovis</name>
    <dbReference type="NCBI Taxonomy" id="2654633"/>
    <lineage>
        <taxon>Eukaryota</taxon>
        <taxon>Metazoa</taxon>
        <taxon>Ecdysozoa</taxon>
        <taxon>Nematoda</taxon>
        <taxon>Chromadorea</taxon>
        <taxon>Rhabditida</taxon>
        <taxon>Rhabditina</taxon>
        <taxon>Rhabditomorpha</taxon>
        <taxon>Rhabditoidea</taxon>
        <taxon>Rhabditidae</taxon>
        <taxon>Peloderinae</taxon>
        <taxon>Caenorhabditis</taxon>
    </lineage>
</organism>
<dbReference type="EMBL" id="CADEPM010000009">
    <property type="protein sequence ID" value="CAB3409863.1"/>
    <property type="molecule type" value="Genomic_DNA"/>
</dbReference>
<sequence>MDTVEEEEELVPLINPQIGNDYRNQHCFECGGGGGGGGGGDCLHRLKHRVIVHCIPQMVYMKGDDNVGMDGQALTESLP</sequence>
<gene>
    <name evidence="1" type="ORF">CBOVIS_LOCUS11462</name>
</gene>
<proteinExistence type="predicted"/>
<name>A0A8S1F7W9_9PELO</name>
<comment type="caution">
    <text evidence="1">The sequence shown here is derived from an EMBL/GenBank/DDBJ whole genome shotgun (WGS) entry which is preliminary data.</text>
</comment>
<dbReference type="Proteomes" id="UP000494206">
    <property type="component" value="Unassembled WGS sequence"/>
</dbReference>
<evidence type="ECO:0000313" key="1">
    <source>
        <dbReference type="EMBL" id="CAB3409863.1"/>
    </source>
</evidence>
<protein>
    <submittedName>
        <fullName evidence="1">Uncharacterized protein</fullName>
    </submittedName>
</protein>
<evidence type="ECO:0000313" key="2">
    <source>
        <dbReference type="Proteomes" id="UP000494206"/>
    </source>
</evidence>